<comment type="similarity">
    <text evidence="2 6">Belongs to the FliS family.</text>
</comment>
<comment type="caution">
    <text evidence="7">The sequence shown here is derived from an EMBL/GenBank/DDBJ whole genome shotgun (WGS) entry which is preliminary data.</text>
</comment>
<accession>A0A2K2EYS8</accession>
<dbReference type="RefSeq" id="WP_103080407.1">
    <property type="nucleotide sequence ID" value="NZ_CP021850.1"/>
</dbReference>
<dbReference type="Gene3D" id="1.20.120.340">
    <property type="entry name" value="Flagellar protein FliS"/>
    <property type="match status" value="1"/>
</dbReference>
<evidence type="ECO:0000313" key="8">
    <source>
        <dbReference type="Proteomes" id="UP000236151"/>
    </source>
</evidence>
<dbReference type="InterPro" id="IPR003713">
    <property type="entry name" value="FliS"/>
</dbReference>
<reference evidence="8" key="1">
    <citation type="submission" date="2017-06" db="EMBL/GenBank/DDBJ databases">
        <title>Investigating the central metabolism of Clostridium thermosuccinogenes.</title>
        <authorList>
            <person name="Koendjbiharie J.G."/>
            <person name="Van Kranenburg R."/>
            <person name="Vriesendorp B."/>
        </authorList>
    </citation>
    <scope>NUCLEOTIDE SEQUENCE [LARGE SCALE GENOMIC DNA]</scope>
    <source>
        <strain evidence="8">DSM 5806</strain>
    </source>
</reference>
<keyword evidence="5" id="KW-0143">Chaperone</keyword>
<sequence>MVINNPYAQYKENSVFTATPEELTLMLYNGLVKFILQGINAIEEKNIKKANGCLIRCQDIITEFRATLDMNYEISKSFDSIYEYMYRRLVDANIRKDKAILEEVLGYAKELRDTWQEAMKLAKRGR</sequence>
<dbReference type="Proteomes" id="UP000236151">
    <property type="component" value="Unassembled WGS sequence"/>
</dbReference>
<evidence type="ECO:0000256" key="2">
    <source>
        <dbReference type="ARBA" id="ARBA00008787"/>
    </source>
</evidence>
<evidence type="ECO:0000256" key="3">
    <source>
        <dbReference type="ARBA" id="ARBA00022490"/>
    </source>
</evidence>
<comment type="subcellular location">
    <subcellularLocation>
        <location evidence="1 6">Cytoplasm</location>
        <location evidence="1 6">Cytosol</location>
    </subcellularLocation>
</comment>
<evidence type="ECO:0000256" key="4">
    <source>
        <dbReference type="ARBA" id="ARBA00022795"/>
    </source>
</evidence>
<evidence type="ECO:0000256" key="1">
    <source>
        <dbReference type="ARBA" id="ARBA00004514"/>
    </source>
</evidence>
<keyword evidence="7" id="KW-0966">Cell projection</keyword>
<evidence type="ECO:0000313" key="7">
    <source>
        <dbReference type="EMBL" id="PNU01024.1"/>
    </source>
</evidence>
<dbReference type="PANTHER" id="PTHR34773">
    <property type="entry name" value="FLAGELLAR SECRETION CHAPERONE FLIS"/>
    <property type="match status" value="1"/>
</dbReference>
<dbReference type="CDD" id="cd16098">
    <property type="entry name" value="FliS"/>
    <property type="match status" value="1"/>
</dbReference>
<dbReference type="InterPro" id="IPR036584">
    <property type="entry name" value="FliS_sf"/>
</dbReference>
<dbReference type="SUPFAM" id="SSF101116">
    <property type="entry name" value="Flagellar export chaperone FliS"/>
    <property type="match status" value="1"/>
</dbReference>
<protein>
    <recommendedName>
        <fullName evidence="6">Flagellar secretion chaperone FliS</fullName>
    </recommendedName>
</protein>
<dbReference type="GO" id="GO:0071973">
    <property type="term" value="P:bacterial-type flagellum-dependent cell motility"/>
    <property type="evidence" value="ECO:0007669"/>
    <property type="project" value="TreeGrafter"/>
</dbReference>
<dbReference type="EMBL" id="NIOJ01000005">
    <property type="protein sequence ID" value="PNU01024.1"/>
    <property type="molecule type" value="Genomic_DNA"/>
</dbReference>
<dbReference type="KEGG" id="cthd:CDO33_00730"/>
<dbReference type="PIRSF" id="PIRSF039090">
    <property type="entry name" value="Flis"/>
    <property type="match status" value="1"/>
</dbReference>
<dbReference type="PANTHER" id="PTHR34773:SF1">
    <property type="entry name" value="FLAGELLAR SECRETION CHAPERONE FLIS"/>
    <property type="match status" value="1"/>
</dbReference>
<dbReference type="OrthoDB" id="1524959at2"/>
<evidence type="ECO:0000256" key="6">
    <source>
        <dbReference type="PIRNR" id="PIRNR039090"/>
    </source>
</evidence>
<keyword evidence="4 6" id="KW-1005">Bacterial flagellum biogenesis</keyword>
<dbReference type="NCBIfam" id="TIGR00208">
    <property type="entry name" value="fliS"/>
    <property type="match status" value="1"/>
</dbReference>
<dbReference type="GO" id="GO:0044780">
    <property type="term" value="P:bacterial-type flagellum assembly"/>
    <property type="evidence" value="ECO:0007669"/>
    <property type="project" value="InterPro"/>
</dbReference>
<proteinExistence type="inferred from homology"/>
<keyword evidence="7" id="KW-0969">Cilium</keyword>
<dbReference type="GO" id="GO:0005829">
    <property type="term" value="C:cytosol"/>
    <property type="evidence" value="ECO:0007669"/>
    <property type="project" value="UniProtKB-SubCell"/>
</dbReference>
<evidence type="ECO:0000256" key="5">
    <source>
        <dbReference type="ARBA" id="ARBA00023186"/>
    </source>
</evidence>
<keyword evidence="8" id="KW-1185">Reference proteome</keyword>
<name>A0A2K2EYS8_9CLOT</name>
<dbReference type="AlphaFoldDB" id="A0A2K2EYS8"/>
<keyword evidence="7" id="KW-0282">Flagellum</keyword>
<dbReference type="Pfam" id="PF02561">
    <property type="entry name" value="FliS"/>
    <property type="match status" value="1"/>
</dbReference>
<keyword evidence="3 6" id="KW-0963">Cytoplasm</keyword>
<organism evidence="7 8">
    <name type="scientific">Clostridium thermosuccinogenes</name>
    <dbReference type="NCBI Taxonomy" id="84032"/>
    <lineage>
        <taxon>Bacteria</taxon>
        <taxon>Bacillati</taxon>
        <taxon>Bacillota</taxon>
        <taxon>Clostridia</taxon>
        <taxon>Eubacteriales</taxon>
        <taxon>Clostridiaceae</taxon>
        <taxon>Clostridium</taxon>
    </lineage>
</organism>
<gene>
    <name evidence="7" type="primary">fliS</name>
    <name evidence="7" type="ORF">CDQ84_03650</name>
</gene>